<dbReference type="AlphaFoldDB" id="A0A2A5CG68"/>
<reference evidence="7" key="1">
    <citation type="submission" date="2017-08" db="EMBL/GenBank/DDBJ databases">
        <title>A dynamic microbial community with high functional redundancy inhabits the cold, oxic subseafloor aquifer.</title>
        <authorList>
            <person name="Tully B.J."/>
            <person name="Wheat C.G."/>
            <person name="Glazer B.T."/>
            <person name="Huber J.A."/>
        </authorList>
    </citation>
    <scope>NUCLEOTIDE SEQUENCE [LARGE SCALE GENOMIC DNA]</scope>
</reference>
<feature type="transmembrane region" description="Helical" evidence="4">
    <location>
        <begin position="258"/>
        <end position="278"/>
    </location>
</feature>
<evidence type="ECO:0000259" key="5">
    <source>
        <dbReference type="PROSITE" id="PS50850"/>
    </source>
</evidence>
<dbReference type="InterPro" id="IPR011701">
    <property type="entry name" value="MFS"/>
</dbReference>
<feature type="transmembrane region" description="Helical" evidence="4">
    <location>
        <begin position="73"/>
        <end position="93"/>
    </location>
</feature>
<evidence type="ECO:0000256" key="4">
    <source>
        <dbReference type="SAM" id="Phobius"/>
    </source>
</evidence>
<dbReference type="Proteomes" id="UP000228987">
    <property type="component" value="Unassembled WGS sequence"/>
</dbReference>
<dbReference type="PROSITE" id="PS50850">
    <property type="entry name" value="MFS"/>
    <property type="match status" value="1"/>
</dbReference>
<sequence length="416" mass="45105">MLPFLNRNLSLLTVCVCIMMSCASLIVTTAALVGFSLATDKSLATLPIASQFIGAMLASIPAAMLMQLLGRKITFMLAALFGIGGGIMGYLAIMNHQFWLFVLATFSVGIFQGFANYMRYAAAETVAPPDKSKAISFVMLGGVAAAVIGPNLAKYSREWVQGAEFAGSYASVIGLYIIILLVFSFLKLEEKTTSVHIDKDGKRKRDTGRSLRKIAKQPRYIVALISGMLGYSVMSFVMTATPLAMNQSAFLFNDTALVIQWHVLAMFAPSFVTGNLIARFGVIKILFSGVVFGFLCISINLLGTTFWHFLIALMCLGISWNFLFVGSTSMITDTYEEKEKNKAQALNDFSVFSMVAVASLSAGALQNAFGWQVVNIGALPLLLVILFALIWLVKKNRSDNASTLEIDKVSSLPSAN</sequence>
<dbReference type="PANTHER" id="PTHR23534:SF1">
    <property type="entry name" value="MAJOR FACILITATOR SUPERFAMILY PROTEIN"/>
    <property type="match status" value="1"/>
</dbReference>
<organism evidence="6 7">
    <name type="scientific">SAR86 cluster bacterium</name>
    <dbReference type="NCBI Taxonomy" id="2030880"/>
    <lineage>
        <taxon>Bacteria</taxon>
        <taxon>Pseudomonadati</taxon>
        <taxon>Pseudomonadota</taxon>
        <taxon>Gammaproteobacteria</taxon>
        <taxon>SAR86 cluster</taxon>
    </lineage>
</organism>
<keyword evidence="2 4" id="KW-1133">Transmembrane helix</keyword>
<dbReference type="EMBL" id="NVWI01000002">
    <property type="protein sequence ID" value="PCJ42518.1"/>
    <property type="molecule type" value="Genomic_DNA"/>
</dbReference>
<name>A0A2A5CG68_9GAMM</name>
<feature type="transmembrane region" description="Helical" evidence="4">
    <location>
        <begin position="309"/>
        <end position="333"/>
    </location>
</feature>
<dbReference type="InterPro" id="IPR020846">
    <property type="entry name" value="MFS_dom"/>
</dbReference>
<dbReference type="Pfam" id="PF07690">
    <property type="entry name" value="MFS_1"/>
    <property type="match status" value="1"/>
</dbReference>
<protein>
    <submittedName>
        <fullName evidence="6">MFS transporter</fullName>
    </submittedName>
</protein>
<proteinExistence type="predicted"/>
<feature type="transmembrane region" description="Helical" evidence="4">
    <location>
        <begin position="44"/>
        <end position="66"/>
    </location>
</feature>
<feature type="domain" description="Major facilitator superfamily (MFS) profile" evidence="5">
    <location>
        <begin position="1"/>
        <end position="396"/>
    </location>
</feature>
<dbReference type="GO" id="GO:0022857">
    <property type="term" value="F:transmembrane transporter activity"/>
    <property type="evidence" value="ECO:0007669"/>
    <property type="project" value="InterPro"/>
</dbReference>
<feature type="transmembrane region" description="Helical" evidence="4">
    <location>
        <begin position="220"/>
        <end position="238"/>
    </location>
</feature>
<dbReference type="PANTHER" id="PTHR23534">
    <property type="entry name" value="MFS PERMEASE"/>
    <property type="match status" value="1"/>
</dbReference>
<feature type="transmembrane region" description="Helical" evidence="4">
    <location>
        <begin position="285"/>
        <end position="303"/>
    </location>
</feature>
<dbReference type="SUPFAM" id="SSF103473">
    <property type="entry name" value="MFS general substrate transporter"/>
    <property type="match status" value="1"/>
</dbReference>
<feature type="transmembrane region" description="Helical" evidence="4">
    <location>
        <begin position="165"/>
        <end position="186"/>
    </location>
</feature>
<evidence type="ECO:0000256" key="2">
    <source>
        <dbReference type="ARBA" id="ARBA00022989"/>
    </source>
</evidence>
<comment type="caution">
    <text evidence="6">The sequence shown here is derived from an EMBL/GenBank/DDBJ whole genome shotgun (WGS) entry which is preliminary data.</text>
</comment>
<feature type="transmembrane region" description="Helical" evidence="4">
    <location>
        <begin position="99"/>
        <end position="122"/>
    </location>
</feature>
<evidence type="ECO:0000313" key="6">
    <source>
        <dbReference type="EMBL" id="PCJ42518.1"/>
    </source>
</evidence>
<feature type="transmembrane region" description="Helical" evidence="4">
    <location>
        <begin position="12"/>
        <end position="38"/>
    </location>
</feature>
<keyword evidence="3 4" id="KW-0472">Membrane</keyword>
<dbReference type="PROSITE" id="PS51257">
    <property type="entry name" value="PROKAR_LIPOPROTEIN"/>
    <property type="match status" value="1"/>
</dbReference>
<evidence type="ECO:0000313" key="7">
    <source>
        <dbReference type="Proteomes" id="UP000228987"/>
    </source>
</evidence>
<keyword evidence="1 4" id="KW-0812">Transmembrane</keyword>
<evidence type="ECO:0000256" key="3">
    <source>
        <dbReference type="ARBA" id="ARBA00023136"/>
    </source>
</evidence>
<feature type="transmembrane region" description="Helical" evidence="4">
    <location>
        <begin position="134"/>
        <end position="153"/>
    </location>
</feature>
<feature type="transmembrane region" description="Helical" evidence="4">
    <location>
        <begin position="345"/>
        <end position="365"/>
    </location>
</feature>
<gene>
    <name evidence="6" type="ORF">COA71_03120</name>
</gene>
<accession>A0A2A5CG68</accession>
<dbReference type="Gene3D" id="1.20.1250.20">
    <property type="entry name" value="MFS general substrate transporter like domains"/>
    <property type="match status" value="1"/>
</dbReference>
<evidence type="ECO:0000256" key="1">
    <source>
        <dbReference type="ARBA" id="ARBA00022692"/>
    </source>
</evidence>
<feature type="transmembrane region" description="Helical" evidence="4">
    <location>
        <begin position="371"/>
        <end position="393"/>
    </location>
</feature>
<dbReference type="InterPro" id="IPR036259">
    <property type="entry name" value="MFS_trans_sf"/>
</dbReference>